<evidence type="ECO:0000313" key="2">
    <source>
        <dbReference type="Proteomes" id="UP001231518"/>
    </source>
</evidence>
<dbReference type="EMBL" id="JARGEI010000009">
    <property type="protein sequence ID" value="KAJ8726143.1"/>
    <property type="molecule type" value="Genomic_DNA"/>
</dbReference>
<name>A0AAD8DVC5_MYTSE</name>
<gene>
    <name evidence="1" type="ORF">PYW07_000841</name>
</gene>
<protein>
    <submittedName>
        <fullName evidence="1">Uncharacterized protein</fullName>
    </submittedName>
</protein>
<keyword evidence="2" id="KW-1185">Reference proteome</keyword>
<dbReference type="Proteomes" id="UP001231518">
    <property type="component" value="Chromosome 10"/>
</dbReference>
<comment type="caution">
    <text evidence="1">The sequence shown here is derived from an EMBL/GenBank/DDBJ whole genome shotgun (WGS) entry which is preliminary data.</text>
</comment>
<sequence>MYKKRKGTSEICGQLYESKLISLLYFRALRDTRIEDFQLASNVDNIGAFDDICFKARVKGLEKLVLVFIQAKHRENENQTLKNDLVTNFKSYLKIRHMFHKCNNNSLLLAGSFDKTECLFVIYTTAKDEFSNDSDVECYFSSRLNDLIGTPRGTVKQPYKNETNIEFLTKIMIKEEIISLAERVAKLILGEGNYQMMLTDDLIYLFIYLG</sequence>
<dbReference type="AlphaFoldDB" id="A0AAD8DVC5"/>
<organism evidence="1 2">
    <name type="scientific">Mythimna separata</name>
    <name type="common">Oriental armyworm</name>
    <name type="synonym">Pseudaletia separata</name>
    <dbReference type="NCBI Taxonomy" id="271217"/>
    <lineage>
        <taxon>Eukaryota</taxon>
        <taxon>Metazoa</taxon>
        <taxon>Ecdysozoa</taxon>
        <taxon>Arthropoda</taxon>
        <taxon>Hexapoda</taxon>
        <taxon>Insecta</taxon>
        <taxon>Pterygota</taxon>
        <taxon>Neoptera</taxon>
        <taxon>Endopterygota</taxon>
        <taxon>Lepidoptera</taxon>
        <taxon>Glossata</taxon>
        <taxon>Ditrysia</taxon>
        <taxon>Noctuoidea</taxon>
        <taxon>Noctuidae</taxon>
        <taxon>Noctuinae</taxon>
        <taxon>Hadenini</taxon>
        <taxon>Mythimna</taxon>
    </lineage>
</organism>
<evidence type="ECO:0000313" key="1">
    <source>
        <dbReference type="EMBL" id="KAJ8726143.1"/>
    </source>
</evidence>
<accession>A0AAD8DVC5</accession>
<proteinExistence type="predicted"/>
<reference evidence="1" key="1">
    <citation type="submission" date="2023-03" db="EMBL/GenBank/DDBJ databases">
        <title>Chromosome-level genomes of two armyworms, Mythimna separata and Mythimna loreyi, provide insights into the biosynthesis and reception of sex pheromones.</title>
        <authorList>
            <person name="Zhao H."/>
        </authorList>
    </citation>
    <scope>NUCLEOTIDE SEQUENCE</scope>
    <source>
        <strain evidence="1">BeijingLab</strain>
        <tissue evidence="1">Pupa</tissue>
    </source>
</reference>